<evidence type="ECO:0000313" key="2">
    <source>
        <dbReference type="EMBL" id="CUA68339.1"/>
    </source>
</evidence>
<evidence type="ECO:0000256" key="1">
    <source>
        <dbReference type="SAM" id="MobiDB-lite"/>
    </source>
</evidence>
<dbReference type="AlphaFoldDB" id="A0A0K6FQV2"/>
<gene>
    <name evidence="2" type="ORF">RSOLAG22IIIB_07861</name>
</gene>
<sequence length="453" mass="50011">MDRPYEQVPTPPTEHLATPQLSQYSSLPVDTFPPLRHMLTPPTEATGIDGPITPASSSSDSVLSTGELIPSTWAPQSPGLLARGLAYLDEDVNPEDPENLQVELLSGLVLDRQVQSNMVSFLVHSFTSWMSRFLFEPTRVIPLFRESIVRGHSYGHEAHQRMILIANSVLNVSESTNYDLTPFTILYNQLIKGVVEARAQGNLSRQVAVEAMQSCHEVISIMCKVCSLASILNTMNLCAPVFRRACPESSTELVNLPNILTSFDVHLKLYATMDVLLSAITSRPMYFRYNLAFPSPTIESILNADDGPGLRWLIGVPDRLIVTLARMNTFLEEHGPRLGPVHVQALEKEIMACSTAFSSGYGADPTLALGRIVVQESWRLVASIYLYMARIVWRRLVGLARGESAKEVYALVGGYQTASKSGYVSRCAAHDPRSCDELACRPIDHPRSTVGRI</sequence>
<feature type="region of interest" description="Disordered" evidence="1">
    <location>
        <begin position="1"/>
        <end position="23"/>
    </location>
</feature>
<dbReference type="Proteomes" id="UP000044841">
    <property type="component" value="Unassembled WGS sequence"/>
</dbReference>
<dbReference type="EMBL" id="CYGV01000391">
    <property type="protein sequence ID" value="CUA68339.1"/>
    <property type="molecule type" value="Genomic_DNA"/>
</dbReference>
<proteinExistence type="predicted"/>
<accession>A0A0K6FQV2</accession>
<keyword evidence="3" id="KW-1185">Reference proteome</keyword>
<organism evidence="2 3">
    <name type="scientific">Rhizoctonia solani</name>
    <dbReference type="NCBI Taxonomy" id="456999"/>
    <lineage>
        <taxon>Eukaryota</taxon>
        <taxon>Fungi</taxon>
        <taxon>Dikarya</taxon>
        <taxon>Basidiomycota</taxon>
        <taxon>Agaricomycotina</taxon>
        <taxon>Agaricomycetes</taxon>
        <taxon>Cantharellales</taxon>
        <taxon>Ceratobasidiaceae</taxon>
        <taxon>Rhizoctonia</taxon>
    </lineage>
</organism>
<protein>
    <submittedName>
        <fullName evidence="2">Uncharacterized protein</fullName>
    </submittedName>
</protein>
<reference evidence="2 3" key="1">
    <citation type="submission" date="2015-07" db="EMBL/GenBank/DDBJ databases">
        <authorList>
            <person name="Noorani M."/>
        </authorList>
    </citation>
    <scope>NUCLEOTIDE SEQUENCE [LARGE SCALE GENOMIC DNA]</scope>
    <source>
        <strain evidence="2">BBA 69670</strain>
    </source>
</reference>
<name>A0A0K6FQV2_9AGAM</name>
<evidence type="ECO:0000313" key="3">
    <source>
        <dbReference type="Proteomes" id="UP000044841"/>
    </source>
</evidence>